<gene>
    <name evidence="2" type="ORF">H8S11_12610</name>
</gene>
<organism evidence="2 3">
    <name type="scientific">Flintibacter hominis</name>
    <dbReference type="NCBI Taxonomy" id="2763048"/>
    <lineage>
        <taxon>Bacteria</taxon>
        <taxon>Bacillati</taxon>
        <taxon>Bacillota</taxon>
        <taxon>Clostridia</taxon>
        <taxon>Eubacteriales</taxon>
        <taxon>Flintibacter</taxon>
    </lineage>
</organism>
<keyword evidence="1" id="KW-1133">Transmembrane helix</keyword>
<sequence length="56" mass="6264">MRFRRSLLLVMALIVGGGLGAVLLPKFEPVKIILFFAICSVLGEVFCRIDQRISKK</sequence>
<evidence type="ECO:0000313" key="2">
    <source>
        <dbReference type="EMBL" id="MBC5723649.1"/>
    </source>
</evidence>
<name>A0A8J6J3J3_9FIRM</name>
<keyword evidence="1" id="KW-0472">Membrane</keyword>
<dbReference type="RefSeq" id="WP_186853369.1">
    <property type="nucleotide sequence ID" value="NZ_JACOPO010000011.1"/>
</dbReference>
<dbReference type="Proteomes" id="UP000628736">
    <property type="component" value="Unassembled WGS sequence"/>
</dbReference>
<dbReference type="EMBL" id="JACOPO010000011">
    <property type="protein sequence ID" value="MBC5723649.1"/>
    <property type="molecule type" value="Genomic_DNA"/>
</dbReference>
<proteinExistence type="predicted"/>
<feature type="transmembrane region" description="Helical" evidence="1">
    <location>
        <begin position="30"/>
        <end position="47"/>
    </location>
</feature>
<protein>
    <submittedName>
        <fullName evidence="2">Uncharacterized protein</fullName>
    </submittedName>
</protein>
<evidence type="ECO:0000256" key="1">
    <source>
        <dbReference type="SAM" id="Phobius"/>
    </source>
</evidence>
<comment type="caution">
    <text evidence="2">The sequence shown here is derived from an EMBL/GenBank/DDBJ whole genome shotgun (WGS) entry which is preliminary data.</text>
</comment>
<keyword evidence="3" id="KW-1185">Reference proteome</keyword>
<keyword evidence="1" id="KW-0812">Transmembrane</keyword>
<accession>A0A8J6J3J3</accession>
<dbReference type="AlphaFoldDB" id="A0A8J6J3J3"/>
<reference evidence="2" key="1">
    <citation type="submission" date="2020-08" db="EMBL/GenBank/DDBJ databases">
        <title>Genome public.</title>
        <authorList>
            <person name="Liu C."/>
            <person name="Sun Q."/>
        </authorList>
    </citation>
    <scope>NUCLEOTIDE SEQUENCE</scope>
    <source>
        <strain evidence="2">NSJ-23</strain>
    </source>
</reference>
<evidence type="ECO:0000313" key="3">
    <source>
        <dbReference type="Proteomes" id="UP000628736"/>
    </source>
</evidence>